<accession>A0ABP9CIN0</accession>
<evidence type="ECO:0000256" key="2">
    <source>
        <dbReference type="SAM" id="Phobius"/>
    </source>
</evidence>
<dbReference type="EMBL" id="BAABKQ010000001">
    <property type="protein sequence ID" value="GAA4809743.1"/>
    <property type="molecule type" value="Genomic_DNA"/>
</dbReference>
<sequence>MENAGTPIEDADGGGLQSTQVNSTVTPTELDVNEVKELRTRAQELEESEPDKPRRTAAMSSEDSGVVAGLKPLQSMLDATLFGDYLHYRAMNAHNLPAREHRVSAYCENHRALAFVCTALDVTTRLLVWVAVYSALVAIVGAAIWRTFLEAIFIS</sequence>
<dbReference type="Proteomes" id="UP001500839">
    <property type="component" value="Unassembled WGS sequence"/>
</dbReference>
<feature type="transmembrane region" description="Helical" evidence="2">
    <location>
        <begin position="126"/>
        <end position="145"/>
    </location>
</feature>
<keyword evidence="2" id="KW-1133">Transmembrane helix</keyword>
<gene>
    <name evidence="3" type="ORF">GCM10023353_12270</name>
</gene>
<feature type="compositionally biased region" description="Basic and acidic residues" evidence="1">
    <location>
        <begin position="33"/>
        <end position="54"/>
    </location>
</feature>
<dbReference type="RefSeq" id="WP_200170727.1">
    <property type="nucleotide sequence ID" value="NZ_BAABKQ010000001.1"/>
</dbReference>
<keyword evidence="2" id="KW-0472">Membrane</keyword>
<proteinExistence type="predicted"/>
<feature type="compositionally biased region" description="Polar residues" evidence="1">
    <location>
        <begin position="17"/>
        <end position="27"/>
    </location>
</feature>
<evidence type="ECO:0000256" key="1">
    <source>
        <dbReference type="SAM" id="MobiDB-lite"/>
    </source>
</evidence>
<protein>
    <submittedName>
        <fullName evidence="3">Uncharacterized protein</fullName>
    </submittedName>
</protein>
<keyword evidence="4" id="KW-1185">Reference proteome</keyword>
<keyword evidence="2" id="KW-0812">Transmembrane</keyword>
<comment type="caution">
    <text evidence="3">The sequence shown here is derived from an EMBL/GenBank/DDBJ whole genome shotgun (WGS) entry which is preliminary data.</text>
</comment>
<evidence type="ECO:0000313" key="4">
    <source>
        <dbReference type="Proteomes" id="UP001500839"/>
    </source>
</evidence>
<name>A0ABP9CIN0_9ACTN</name>
<feature type="region of interest" description="Disordered" evidence="1">
    <location>
        <begin position="1"/>
        <end position="63"/>
    </location>
</feature>
<evidence type="ECO:0000313" key="3">
    <source>
        <dbReference type="EMBL" id="GAA4809743.1"/>
    </source>
</evidence>
<reference evidence="4" key="1">
    <citation type="journal article" date="2019" name="Int. J. Syst. Evol. Microbiol.">
        <title>The Global Catalogue of Microorganisms (GCM) 10K type strain sequencing project: providing services to taxonomists for standard genome sequencing and annotation.</title>
        <authorList>
            <consortium name="The Broad Institute Genomics Platform"/>
            <consortium name="The Broad Institute Genome Sequencing Center for Infectious Disease"/>
            <person name="Wu L."/>
            <person name="Ma J."/>
        </authorList>
    </citation>
    <scope>NUCLEOTIDE SEQUENCE [LARGE SCALE GENOMIC DNA]</scope>
    <source>
        <strain evidence="4">JCM 18542</strain>
    </source>
</reference>
<organism evidence="3 4">
    <name type="scientific">Tomitella cavernea</name>
    <dbReference type="NCBI Taxonomy" id="1387982"/>
    <lineage>
        <taxon>Bacteria</taxon>
        <taxon>Bacillati</taxon>
        <taxon>Actinomycetota</taxon>
        <taxon>Actinomycetes</taxon>
        <taxon>Mycobacteriales</taxon>
        <taxon>Tomitella</taxon>
    </lineage>
</organism>